<keyword evidence="2" id="KW-0732">Signal</keyword>
<dbReference type="GeneID" id="109580387"/>
<dbReference type="AlphaFoldDB" id="A0AAN0IW66"/>
<dbReference type="InterPro" id="IPR007110">
    <property type="entry name" value="Ig-like_dom"/>
</dbReference>
<feature type="signal peptide" evidence="2">
    <location>
        <begin position="1"/>
        <end position="22"/>
    </location>
</feature>
<keyword evidence="1" id="KW-1133">Transmembrane helix</keyword>
<sequence length="523" mass="58633">MVKSFLSLALFSLFIQRHIVSSQPNDAPYTTRLSHLAPAGNAITLQCKNKFGDDLPGASFYRNGRDITNSSCLTAYPTSSSSELRVELQSQECDGFFSCGLGGILSVSTEFHACPVKNVTETTTVEIEEGSSALLTCNFFPSPIKNYTTEWFIGIGSNARPIENSTSEHLQSYLLQKPDQPNKYYCKIQIQSSTNSRCSPSDISSIIMVQLKKKYEMPTITQDLNYTMDSNGEGAFTVTSRGTNLTHKWYKDGGLINSTGDSILEISDTSLRVKEVNGSLRIAYVVSNVDYDNTSHSMRQAFGVYNVSCGGITEDSMETLAVPIMGTVIGILIIICLILVLCLYIIYKKYKSASEKTVPVEFTRRDGSTVTEGNNDMRCDEVGGLQRLAEVTHSSEQCDHGCMTCNYEESMKPDERLSLFAMRMVKDCTDESDFLKLLLEFLLKAKYMKKYNNKCRELCSKMIHEVDTLMEEIEPQERDATRKIGLDGSNEHLLSDNQLSNDQHDRYKQYQDIRKILQEIASK</sequence>
<dbReference type="SUPFAM" id="SSF48726">
    <property type="entry name" value="Immunoglobulin"/>
    <property type="match status" value="1"/>
</dbReference>
<dbReference type="PROSITE" id="PS50835">
    <property type="entry name" value="IG_LIKE"/>
    <property type="match status" value="1"/>
</dbReference>
<feature type="chain" id="PRO_5042930335" description="Ig-like domain-containing protein" evidence="2">
    <location>
        <begin position="23"/>
        <end position="523"/>
    </location>
</feature>
<evidence type="ECO:0000256" key="2">
    <source>
        <dbReference type="SAM" id="SignalP"/>
    </source>
</evidence>
<dbReference type="RefSeq" id="XP_019849019.1">
    <property type="nucleotide sequence ID" value="XM_019993460.1"/>
</dbReference>
<dbReference type="Proteomes" id="UP000007879">
    <property type="component" value="Unassembled WGS sequence"/>
</dbReference>
<keyword evidence="1" id="KW-0472">Membrane</keyword>
<dbReference type="KEGG" id="aqu:109580387"/>
<evidence type="ECO:0000313" key="5">
    <source>
        <dbReference type="Proteomes" id="UP000007879"/>
    </source>
</evidence>
<reference evidence="4" key="2">
    <citation type="submission" date="2024-06" db="UniProtKB">
        <authorList>
            <consortium name="EnsemblMetazoa"/>
        </authorList>
    </citation>
    <scope>IDENTIFICATION</scope>
</reference>
<evidence type="ECO:0000256" key="1">
    <source>
        <dbReference type="SAM" id="Phobius"/>
    </source>
</evidence>
<feature type="domain" description="Ig-like" evidence="3">
    <location>
        <begin position="115"/>
        <end position="204"/>
    </location>
</feature>
<protein>
    <recommendedName>
        <fullName evidence="3">Ig-like domain-containing protein</fullName>
    </recommendedName>
</protein>
<dbReference type="EnsemblMetazoa" id="XM_019993460.1">
    <property type="protein sequence ID" value="XP_019849019.1"/>
    <property type="gene ID" value="LOC109580387"/>
</dbReference>
<name>A0AAN0IW66_AMPQE</name>
<organism evidence="4 5">
    <name type="scientific">Amphimedon queenslandica</name>
    <name type="common">Sponge</name>
    <dbReference type="NCBI Taxonomy" id="400682"/>
    <lineage>
        <taxon>Eukaryota</taxon>
        <taxon>Metazoa</taxon>
        <taxon>Porifera</taxon>
        <taxon>Demospongiae</taxon>
        <taxon>Heteroscleromorpha</taxon>
        <taxon>Haplosclerida</taxon>
        <taxon>Niphatidae</taxon>
        <taxon>Amphimedon</taxon>
    </lineage>
</organism>
<proteinExistence type="predicted"/>
<evidence type="ECO:0000313" key="4">
    <source>
        <dbReference type="EnsemblMetazoa" id="XP_019849019.1"/>
    </source>
</evidence>
<evidence type="ECO:0000259" key="3">
    <source>
        <dbReference type="PROSITE" id="PS50835"/>
    </source>
</evidence>
<keyword evidence="1" id="KW-0812">Transmembrane</keyword>
<dbReference type="InterPro" id="IPR036179">
    <property type="entry name" value="Ig-like_dom_sf"/>
</dbReference>
<feature type="transmembrane region" description="Helical" evidence="1">
    <location>
        <begin position="324"/>
        <end position="347"/>
    </location>
</feature>
<accession>A0AAN0IW66</accession>
<reference evidence="5" key="1">
    <citation type="journal article" date="2010" name="Nature">
        <title>The Amphimedon queenslandica genome and the evolution of animal complexity.</title>
        <authorList>
            <person name="Srivastava M."/>
            <person name="Simakov O."/>
            <person name="Chapman J."/>
            <person name="Fahey B."/>
            <person name="Gauthier M.E."/>
            <person name="Mitros T."/>
            <person name="Richards G.S."/>
            <person name="Conaco C."/>
            <person name="Dacre M."/>
            <person name="Hellsten U."/>
            <person name="Larroux C."/>
            <person name="Putnam N.H."/>
            <person name="Stanke M."/>
            <person name="Adamska M."/>
            <person name="Darling A."/>
            <person name="Degnan S.M."/>
            <person name="Oakley T.H."/>
            <person name="Plachetzki D.C."/>
            <person name="Zhai Y."/>
            <person name="Adamski M."/>
            <person name="Calcino A."/>
            <person name="Cummins S.F."/>
            <person name="Goodstein D.M."/>
            <person name="Harris C."/>
            <person name="Jackson D.J."/>
            <person name="Leys S.P."/>
            <person name="Shu S."/>
            <person name="Woodcroft B.J."/>
            <person name="Vervoort M."/>
            <person name="Kosik K.S."/>
            <person name="Manning G."/>
            <person name="Degnan B.M."/>
            <person name="Rokhsar D.S."/>
        </authorList>
    </citation>
    <scope>NUCLEOTIDE SEQUENCE [LARGE SCALE GENOMIC DNA]</scope>
</reference>
<keyword evidence="5" id="KW-1185">Reference proteome</keyword>